<dbReference type="RefSeq" id="WP_153496566.1">
    <property type="nucleotide sequence ID" value="NZ_CAXYUY010000011.1"/>
</dbReference>
<dbReference type="Proteomes" id="UP000439550">
    <property type="component" value="Unassembled WGS sequence"/>
</dbReference>
<dbReference type="GO" id="GO:0003676">
    <property type="term" value="F:nucleic acid binding"/>
    <property type="evidence" value="ECO:0007669"/>
    <property type="project" value="InterPro"/>
</dbReference>
<dbReference type="PANTHER" id="PTHR47559:SF1">
    <property type="entry name" value="OS03G0844900 PROTEIN"/>
    <property type="match status" value="1"/>
</dbReference>
<dbReference type="SMART" id="SM00316">
    <property type="entry name" value="S1"/>
    <property type="match status" value="1"/>
</dbReference>
<dbReference type="AlphaFoldDB" id="A0A7X1ZAW6"/>
<feature type="domain" description="S1 motif" evidence="1">
    <location>
        <begin position="7"/>
        <end position="82"/>
    </location>
</feature>
<organism evidence="2 3">
    <name type="scientific">Lactococcus hircilactis</name>
    <dbReference type="NCBI Taxonomy" id="1494462"/>
    <lineage>
        <taxon>Bacteria</taxon>
        <taxon>Bacillati</taxon>
        <taxon>Bacillota</taxon>
        <taxon>Bacilli</taxon>
        <taxon>Lactobacillales</taxon>
        <taxon>Streptococcaceae</taxon>
        <taxon>Lactococcus</taxon>
    </lineage>
</organism>
<keyword evidence="3" id="KW-1185">Reference proteome</keyword>
<dbReference type="PROSITE" id="PS50126">
    <property type="entry name" value="S1"/>
    <property type="match status" value="1"/>
</dbReference>
<gene>
    <name evidence="2" type="ORF">GHI93_08180</name>
</gene>
<name>A0A7X1ZAW6_9LACT</name>
<dbReference type="OrthoDB" id="9810507at2"/>
<dbReference type="InterPro" id="IPR003029">
    <property type="entry name" value="S1_domain"/>
</dbReference>
<protein>
    <submittedName>
        <fullName evidence="2">S1 RNA-binding domain-containing protein</fullName>
    </submittedName>
</protein>
<evidence type="ECO:0000313" key="3">
    <source>
        <dbReference type="Proteomes" id="UP000439550"/>
    </source>
</evidence>
<evidence type="ECO:0000259" key="1">
    <source>
        <dbReference type="PROSITE" id="PS50126"/>
    </source>
</evidence>
<proteinExistence type="predicted"/>
<dbReference type="Gene3D" id="2.40.50.140">
    <property type="entry name" value="Nucleic acid-binding proteins"/>
    <property type="match status" value="1"/>
</dbReference>
<dbReference type="SUPFAM" id="SSF50249">
    <property type="entry name" value="Nucleic acid-binding proteins"/>
    <property type="match status" value="1"/>
</dbReference>
<reference evidence="2 3" key="1">
    <citation type="submission" date="2019-10" db="EMBL/GenBank/DDBJ databases">
        <authorList>
            <person name="Dong K."/>
        </authorList>
    </citation>
    <scope>NUCLEOTIDE SEQUENCE [LARGE SCALE GENOMIC DNA]</scope>
    <source>
        <strain evidence="2 3">DSM 28960</strain>
    </source>
</reference>
<evidence type="ECO:0000313" key="2">
    <source>
        <dbReference type="EMBL" id="MQW39902.1"/>
    </source>
</evidence>
<sequence length="136" mass="15872">MKEQKIGDIVRIEVIGLQDYGAFVKLIEEDPKSKEQKGLIHISEVQSGFVKNIREMMTIGQKMDAQIIDIDEYNKKISLSIRSLEKNPQIHHFYHKKHFTDSRQKIGFKPLGKLLDGWVEENEAYLAHLQSETHQR</sequence>
<accession>A0A7X1ZAW6</accession>
<dbReference type="InterPro" id="IPR052757">
    <property type="entry name" value="Ribosomal_protein_S1"/>
</dbReference>
<dbReference type="Pfam" id="PF00575">
    <property type="entry name" value="S1"/>
    <property type="match status" value="1"/>
</dbReference>
<comment type="caution">
    <text evidence="2">The sequence shown here is derived from an EMBL/GenBank/DDBJ whole genome shotgun (WGS) entry which is preliminary data.</text>
</comment>
<dbReference type="PANTHER" id="PTHR47559">
    <property type="entry name" value="OS03G0844900 PROTEIN"/>
    <property type="match status" value="1"/>
</dbReference>
<dbReference type="NCBIfam" id="NF040579">
    <property type="entry name" value="S1_dom_CvfD"/>
    <property type="match status" value="1"/>
</dbReference>
<dbReference type="InterPro" id="IPR012340">
    <property type="entry name" value="NA-bd_OB-fold"/>
</dbReference>
<dbReference type="EMBL" id="WITJ01000010">
    <property type="protein sequence ID" value="MQW39902.1"/>
    <property type="molecule type" value="Genomic_DNA"/>
</dbReference>